<protein>
    <submittedName>
        <fullName evidence="1">Uncharacterized protein</fullName>
    </submittedName>
</protein>
<reference evidence="1" key="1">
    <citation type="journal article" date="2023" name="G3 (Bethesda)">
        <title>Whole genome assemblies of Zophobas morio and Tenebrio molitor.</title>
        <authorList>
            <person name="Kaur S."/>
            <person name="Stinson S.A."/>
            <person name="diCenzo G.C."/>
        </authorList>
    </citation>
    <scope>NUCLEOTIDE SEQUENCE</scope>
    <source>
        <strain evidence="1">QUZm001</strain>
    </source>
</reference>
<dbReference type="Proteomes" id="UP001168821">
    <property type="component" value="Unassembled WGS sequence"/>
</dbReference>
<organism evidence="1 2">
    <name type="scientific">Zophobas morio</name>
    <dbReference type="NCBI Taxonomy" id="2755281"/>
    <lineage>
        <taxon>Eukaryota</taxon>
        <taxon>Metazoa</taxon>
        <taxon>Ecdysozoa</taxon>
        <taxon>Arthropoda</taxon>
        <taxon>Hexapoda</taxon>
        <taxon>Insecta</taxon>
        <taxon>Pterygota</taxon>
        <taxon>Neoptera</taxon>
        <taxon>Endopterygota</taxon>
        <taxon>Coleoptera</taxon>
        <taxon>Polyphaga</taxon>
        <taxon>Cucujiformia</taxon>
        <taxon>Tenebrionidae</taxon>
        <taxon>Zophobas</taxon>
    </lineage>
</organism>
<gene>
    <name evidence="1" type="ORF">Zmor_000781</name>
</gene>
<evidence type="ECO:0000313" key="2">
    <source>
        <dbReference type="Proteomes" id="UP001168821"/>
    </source>
</evidence>
<sequence length="106" mass="12527">MMKKKFEKLKKIYQRSFTEVLERSTRKELCGGVVQGRYQGKIENGLPLKNSEGDILREITLKQIYICKKILASYKREREKCVNGTGKFLKELTSRMSRILRNLTYF</sequence>
<name>A0AA38J744_9CUCU</name>
<dbReference type="AlphaFoldDB" id="A0AA38J744"/>
<comment type="caution">
    <text evidence="1">The sequence shown here is derived from an EMBL/GenBank/DDBJ whole genome shotgun (WGS) entry which is preliminary data.</text>
</comment>
<accession>A0AA38J744</accession>
<evidence type="ECO:0000313" key="1">
    <source>
        <dbReference type="EMBL" id="KAJ3665279.1"/>
    </source>
</evidence>
<dbReference type="EMBL" id="JALNTZ010000001">
    <property type="protein sequence ID" value="KAJ3665279.1"/>
    <property type="molecule type" value="Genomic_DNA"/>
</dbReference>
<keyword evidence="2" id="KW-1185">Reference proteome</keyword>
<proteinExistence type="predicted"/>